<dbReference type="Pfam" id="PF00109">
    <property type="entry name" value="ketoacyl-synt"/>
    <property type="match status" value="1"/>
</dbReference>
<evidence type="ECO:0000259" key="14">
    <source>
        <dbReference type="PROSITE" id="PS52004"/>
    </source>
</evidence>
<dbReference type="FunFam" id="3.40.47.10:FF:000009">
    <property type="entry name" value="3-oxoacyl-[acyl-carrier-protein] synthase 2"/>
    <property type="match status" value="1"/>
</dbReference>
<evidence type="ECO:0000256" key="1">
    <source>
        <dbReference type="ARBA" id="ARBA00005194"/>
    </source>
</evidence>
<comment type="pathway">
    <text evidence="1 11">Lipid metabolism; fatty acid biosynthesis.</text>
</comment>
<sequence>MMKRVVITGMGVISSIGNNMEDFTKNLFAGKSGIGYITKFDASSFRTRIAGEVKNFNPEPVINRKETRRMDTVVQYTLVAADEAIRMAKLDLDTANKDRYGAIIATGIGGVETWEKQHTVLLNEGAERISPFFVPMMIINSPSGQVAIKFGFKGPNFAIVSACASSGHAIADAYNQIILDNADIMMCGGAEASITPLSVGGFIALQALSTRNDQPERASRPFDLDRDGFVIAEGAGVLILESLEHAKKRGAAIIAELVGCGYNDDAYHITAPDETGESAAKCMDIALKKSGRKLTDVDYINAHGTSTKLNDQMETLAIKKFLKEYAYKINISSTKSMHGHMLGATSAVEAIATSLAIQNSVVPPTINYEKSDPDCDLNYTPNTAVKRDIKLALSNSFGFGGHNVTLAFAKFDD</sequence>
<organism evidence="15 16">
    <name type="scientific">candidate division WOR-3 bacterium</name>
    <dbReference type="NCBI Taxonomy" id="2052148"/>
    <lineage>
        <taxon>Bacteria</taxon>
        <taxon>Bacteria division WOR-3</taxon>
    </lineage>
</organism>
<dbReference type="InterPro" id="IPR014031">
    <property type="entry name" value="Ketoacyl_synth_C"/>
</dbReference>
<dbReference type="AlphaFoldDB" id="A0A350H881"/>
<dbReference type="InterPro" id="IPR017568">
    <property type="entry name" value="3-oxoacyl-ACP_synth-2"/>
</dbReference>
<comment type="function">
    <text evidence="11">Involved in the type II fatty acid elongation cycle. Catalyzes the elongation of a wide range of acyl-ACP by the addition of two carbons from malonyl-ACP to an acyl acceptor. Can efficiently catalyze the conversion of palmitoleoyl-ACP (cis-hexadec-9-enoyl-ACP) to cis-vaccenoyl-ACP (cis-octadec-11-enoyl-ACP), an essential step in the thermal regulation of fatty acid composition.</text>
</comment>
<keyword evidence="7" id="KW-0276">Fatty acid metabolism</keyword>
<keyword evidence="8" id="KW-0443">Lipid metabolism</keyword>
<dbReference type="Gene3D" id="3.40.47.10">
    <property type="match status" value="1"/>
</dbReference>
<dbReference type="SUPFAM" id="SSF53901">
    <property type="entry name" value="Thiolase-like"/>
    <property type="match status" value="2"/>
</dbReference>
<dbReference type="InterPro" id="IPR014030">
    <property type="entry name" value="Ketoacyl_synth_N"/>
</dbReference>
<dbReference type="Pfam" id="PF02801">
    <property type="entry name" value="Ketoacyl-synt_C"/>
    <property type="match status" value="1"/>
</dbReference>
<evidence type="ECO:0000313" key="16">
    <source>
        <dbReference type="Proteomes" id="UP000264062"/>
    </source>
</evidence>
<evidence type="ECO:0000256" key="11">
    <source>
        <dbReference type="PIRNR" id="PIRNR000447"/>
    </source>
</evidence>
<name>A0A350H881_UNCW3</name>
<protein>
    <recommendedName>
        <fullName evidence="4 11">3-oxoacyl-[acyl-carrier-protein] synthase 2</fullName>
        <ecNumber evidence="3 11">2.3.1.179</ecNumber>
    </recommendedName>
</protein>
<dbReference type="EMBL" id="DMZY01000031">
    <property type="protein sequence ID" value="HAV91747.1"/>
    <property type="molecule type" value="Genomic_DNA"/>
</dbReference>
<comment type="catalytic activity">
    <reaction evidence="11">
        <text>a fatty acyl-[ACP] + malonyl-[ACP] + H(+) = a 3-oxoacyl-[ACP] + holo-[ACP] + CO2</text>
        <dbReference type="Rhea" id="RHEA:22836"/>
        <dbReference type="Rhea" id="RHEA-COMP:9623"/>
        <dbReference type="Rhea" id="RHEA-COMP:9685"/>
        <dbReference type="Rhea" id="RHEA-COMP:9916"/>
        <dbReference type="Rhea" id="RHEA-COMP:14125"/>
        <dbReference type="ChEBI" id="CHEBI:15378"/>
        <dbReference type="ChEBI" id="CHEBI:16526"/>
        <dbReference type="ChEBI" id="CHEBI:64479"/>
        <dbReference type="ChEBI" id="CHEBI:78449"/>
        <dbReference type="ChEBI" id="CHEBI:78776"/>
        <dbReference type="ChEBI" id="CHEBI:138651"/>
    </reaction>
</comment>
<dbReference type="GO" id="GO:0004315">
    <property type="term" value="F:3-oxoacyl-[acyl-carrier-protein] synthase activity"/>
    <property type="evidence" value="ECO:0007669"/>
    <property type="project" value="UniProtKB-UniRule"/>
</dbReference>
<reference evidence="15 16" key="1">
    <citation type="journal article" date="2018" name="Nat. Biotechnol.">
        <title>A standardized bacterial taxonomy based on genome phylogeny substantially revises the tree of life.</title>
        <authorList>
            <person name="Parks D.H."/>
            <person name="Chuvochina M."/>
            <person name="Waite D.W."/>
            <person name="Rinke C."/>
            <person name="Skarshewski A."/>
            <person name="Chaumeil P.A."/>
            <person name="Hugenholtz P."/>
        </authorList>
    </citation>
    <scope>NUCLEOTIDE SEQUENCE [LARGE SCALE GENOMIC DNA]</scope>
    <source>
        <strain evidence="15">UBA9956</strain>
    </source>
</reference>
<dbReference type="PANTHER" id="PTHR11712:SF336">
    <property type="entry name" value="3-OXOACYL-[ACYL-CARRIER-PROTEIN] SYNTHASE, MITOCHONDRIAL"/>
    <property type="match status" value="1"/>
</dbReference>
<evidence type="ECO:0000256" key="4">
    <source>
        <dbReference type="ARBA" id="ARBA00014657"/>
    </source>
</evidence>
<proteinExistence type="inferred from homology"/>
<evidence type="ECO:0000256" key="10">
    <source>
        <dbReference type="ARBA" id="ARBA00023315"/>
    </source>
</evidence>
<evidence type="ECO:0000256" key="12">
    <source>
        <dbReference type="PIRSR" id="PIRSR000447-1"/>
    </source>
</evidence>
<dbReference type="GO" id="GO:0005829">
    <property type="term" value="C:cytosol"/>
    <property type="evidence" value="ECO:0007669"/>
    <property type="project" value="TreeGrafter"/>
</dbReference>
<dbReference type="SMART" id="SM00825">
    <property type="entry name" value="PKS_KS"/>
    <property type="match status" value="1"/>
</dbReference>
<dbReference type="NCBIfam" id="TIGR03150">
    <property type="entry name" value="fabF"/>
    <property type="match status" value="1"/>
</dbReference>
<evidence type="ECO:0000313" key="15">
    <source>
        <dbReference type="EMBL" id="HAV91747.1"/>
    </source>
</evidence>
<gene>
    <name evidence="15" type="primary">fabF</name>
    <name evidence="15" type="ORF">DCW38_01005</name>
</gene>
<keyword evidence="5 11" id="KW-0444">Lipid biosynthesis</keyword>
<evidence type="ECO:0000256" key="9">
    <source>
        <dbReference type="ARBA" id="ARBA00023160"/>
    </source>
</evidence>
<keyword evidence="9 11" id="KW-0275">Fatty acid biosynthesis</keyword>
<dbReference type="InterPro" id="IPR018201">
    <property type="entry name" value="Ketoacyl_synth_AS"/>
</dbReference>
<evidence type="ECO:0000256" key="7">
    <source>
        <dbReference type="ARBA" id="ARBA00022832"/>
    </source>
</evidence>
<dbReference type="Proteomes" id="UP000264062">
    <property type="component" value="Unassembled WGS sequence"/>
</dbReference>
<feature type="active site" description="For beta-ketoacyl synthase activity" evidence="12">
    <location>
        <position position="163"/>
    </location>
</feature>
<accession>A0A350H881</accession>
<dbReference type="UniPathway" id="UPA00094"/>
<evidence type="ECO:0000256" key="3">
    <source>
        <dbReference type="ARBA" id="ARBA00012356"/>
    </source>
</evidence>
<dbReference type="PROSITE" id="PS00606">
    <property type="entry name" value="KS3_1"/>
    <property type="match status" value="1"/>
</dbReference>
<dbReference type="CDD" id="cd00834">
    <property type="entry name" value="KAS_I_II"/>
    <property type="match status" value="1"/>
</dbReference>
<dbReference type="InterPro" id="IPR016039">
    <property type="entry name" value="Thiolase-like"/>
</dbReference>
<dbReference type="GO" id="GO:0006633">
    <property type="term" value="P:fatty acid biosynthetic process"/>
    <property type="evidence" value="ECO:0007669"/>
    <property type="project" value="UniProtKB-UniRule"/>
</dbReference>
<dbReference type="InterPro" id="IPR000794">
    <property type="entry name" value="Beta-ketoacyl_synthase"/>
</dbReference>
<dbReference type="PANTHER" id="PTHR11712">
    <property type="entry name" value="POLYKETIDE SYNTHASE-RELATED"/>
    <property type="match status" value="1"/>
</dbReference>
<evidence type="ECO:0000256" key="2">
    <source>
        <dbReference type="ARBA" id="ARBA00008467"/>
    </source>
</evidence>
<evidence type="ECO:0000256" key="6">
    <source>
        <dbReference type="ARBA" id="ARBA00022679"/>
    </source>
</evidence>
<comment type="catalytic activity">
    <reaction evidence="11">
        <text>(9Z)-hexadecenoyl-[ACP] + malonyl-[ACP] + H(+) = 3-oxo-(11Z)-octadecenoyl-[ACP] + holo-[ACP] + CO2</text>
        <dbReference type="Rhea" id="RHEA:55040"/>
        <dbReference type="Rhea" id="RHEA-COMP:9623"/>
        <dbReference type="Rhea" id="RHEA-COMP:9685"/>
        <dbReference type="Rhea" id="RHEA-COMP:10800"/>
        <dbReference type="Rhea" id="RHEA-COMP:14074"/>
        <dbReference type="ChEBI" id="CHEBI:15378"/>
        <dbReference type="ChEBI" id="CHEBI:16526"/>
        <dbReference type="ChEBI" id="CHEBI:64479"/>
        <dbReference type="ChEBI" id="CHEBI:78449"/>
        <dbReference type="ChEBI" id="CHEBI:83989"/>
        <dbReference type="ChEBI" id="CHEBI:138538"/>
        <dbReference type="EC" id="2.3.1.179"/>
    </reaction>
</comment>
<comment type="similarity">
    <text evidence="2 11 13">Belongs to the thiolase-like superfamily. Beta-ketoacyl-ACP synthases family.</text>
</comment>
<evidence type="ECO:0000256" key="13">
    <source>
        <dbReference type="RuleBase" id="RU003694"/>
    </source>
</evidence>
<keyword evidence="10 11" id="KW-0012">Acyltransferase</keyword>
<evidence type="ECO:0000256" key="8">
    <source>
        <dbReference type="ARBA" id="ARBA00023098"/>
    </source>
</evidence>
<dbReference type="PIRSF" id="PIRSF000447">
    <property type="entry name" value="KAS_II"/>
    <property type="match status" value="1"/>
</dbReference>
<dbReference type="PROSITE" id="PS52004">
    <property type="entry name" value="KS3_2"/>
    <property type="match status" value="1"/>
</dbReference>
<feature type="domain" description="Ketosynthase family 3 (KS3)" evidence="14">
    <location>
        <begin position="2"/>
        <end position="410"/>
    </location>
</feature>
<dbReference type="InterPro" id="IPR020841">
    <property type="entry name" value="PKS_Beta-ketoAc_synthase_dom"/>
</dbReference>
<keyword evidence="6 11" id="KW-0808">Transferase</keyword>
<dbReference type="NCBIfam" id="NF005589">
    <property type="entry name" value="PRK07314.1"/>
    <property type="match status" value="1"/>
</dbReference>
<evidence type="ECO:0000256" key="5">
    <source>
        <dbReference type="ARBA" id="ARBA00022516"/>
    </source>
</evidence>
<comment type="caution">
    <text evidence="15">The sequence shown here is derived from an EMBL/GenBank/DDBJ whole genome shotgun (WGS) entry which is preliminary data.</text>
</comment>
<dbReference type="EC" id="2.3.1.179" evidence="3 11"/>